<feature type="region of interest" description="Disordered" evidence="1">
    <location>
        <begin position="17"/>
        <end position="39"/>
    </location>
</feature>
<dbReference type="Pfam" id="PF11233">
    <property type="entry name" value="DUF3035"/>
    <property type="match status" value="1"/>
</dbReference>
<keyword evidence="3" id="KW-1185">Reference proteome</keyword>
<sequence length="150" mass="16026">MNFKTTRTPNEFLVVPAKPLETPPESSALPVPTPGVANRADATPLEDAVTALGGSAAALKADGPIPSSDGGLVNYASRYGRDPAVRDSLSEEDAAYRKRNQGRILERVFSVNRYFDAYDGQSLDQQTENERLRALGVPTSSAPPVALKPD</sequence>
<dbReference type="EMBL" id="SMZO01000046">
    <property type="protein sequence ID" value="TDL85335.1"/>
    <property type="molecule type" value="Genomic_DNA"/>
</dbReference>
<dbReference type="OrthoDB" id="7876689at2"/>
<evidence type="ECO:0000313" key="2">
    <source>
        <dbReference type="EMBL" id="TDL85335.1"/>
    </source>
</evidence>
<evidence type="ECO:0000256" key="1">
    <source>
        <dbReference type="SAM" id="MobiDB-lite"/>
    </source>
</evidence>
<comment type="caution">
    <text evidence="2">The sequence shown here is derived from an EMBL/GenBank/DDBJ whole genome shotgun (WGS) entry which is preliminary data.</text>
</comment>
<dbReference type="AlphaFoldDB" id="A0A4R6AP94"/>
<dbReference type="Proteomes" id="UP000294562">
    <property type="component" value="Unassembled WGS sequence"/>
</dbReference>
<reference evidence="2 3" key="1">
    <citation type="submission" date="2019-03" db="EMBL/GenBank/DDBJ databases">
        <title>Rhodobacteraceae bacterium SM1902, a new member of the family Rhodobacteraceae isolated from Yantai.</title>
        <authorList>
            <person name="Sun Y."/>
        </authorList>
    </citation>
    <scope>NUCLEOTIDE SEQUENCE [LARGE SCALE GENOMIC DNA]</scope>
    <source>
        <strain evidence="2 3">SM1902</strain>
    </source>
</reference>
<proteinExistence type="predicted"/>
<accession>A0A4R6AP94</accession>
<organism evidence="2 3">
    <name type="scientific">Meridianimarinicoccus aquatilis</name>
    <dbReference type="NCBI Taxonomy" id="2552766"/>
    <lineage>
        <taxon>Bacteria</taxon>
        <taxon>Pseudomonadati</taxon>
        <taxon>Pseudomonadota</taxon>
        <taxon>Alphaproteobacteria</taxon>
        <taxon>Rhodobacterales</taxon>
        <taxon>Paracoccaceae</taxon>
        <taxon>Meridianimarinicoccus</taxon>
    </lineage>
</organism>
<protein>
    <submittedName>
        <fullName evidence="2">DUF3035 domain-containing protein</fullName>
    </submittedName>
</protein>
<gene>
    <name evidence="2" type="ORF">E2L05_15800</name>
</gene>
<name>A0A4R6AP94_9RHOB</name>
<evidence type="ECO:0000313" key="3">
    <source>
        <dbReference type="Proteomes" id="UP000294562"/>
    </source>
</evidence>
<dbReference type="InterPro" id="IPR021395">
    <property type="entry name" value="DUF3035"/>
</dbReference>